<evidence type="ECO:0000313" key="3">
    <source>
        <dbReference type="Proteomes" id="UP000290565"/>
    </source>
</evidence>
<dbReference type="EMBL" id="LBJM01000014">
    <property type="protein sequence ID" value="RXH41618.1"/>
    <property type="molecule type" value="Genomic_DNA"/>
</dbReference>
<organism evidence="2 3">
    <name type="scientific">Bradyrhizobium zhanjiangense</name>
    <dbReference type="NCBI Taxonomy" id="1325107"/>
    <lineage>
        <taxon>Bacteria</taxon>
        <taxon>Pseudomonadati</taxon>
        <taxon>Pseudomonadota</taxon>
        <taxon>Alphaproteobacteria</taxon>
        <taxon>Hyphomicrobiales</taxon>
        <taxon>Nitrobacteraceae</taxon>
        <taxon>Bradyrhizobium</taxon>
    </lineage>
</organism>
<evidence type="ECO:0000313" key="2">
    <source>
        <dbReference type="EMBL" id="RXH41618.1"/>
    </source>
</evidence>
<protein>
    <submittedName>
        <fullName evidence="2">Uncharacterized protein</fullName>
    </submittedName>
</protein>
<reference evidence="2 3" key="1">
    <citation type="submission" date="2015-04" db="EMBL/GenBank/DDBJ databases">
        <title>Comparative genomics of rhizobia nodulating Arachis hypogaea in China.</title>
        <authorList>
            <person name="Li Y."/>
        </authorList>
    </citation>
    <scope>NUCLEOTIDE SEQUENCE [LARGE SCALE GENOMIC DNA]</scope>
    <source>
        <strain evidence="2 3">CCBAU 51787</strain>
    </source>
</reference>
<name>A0A4Q0SSD1_9BRAD</name>
<accession>A0A4Q0SSD1</accession>
<comment type="caution">
    <text evidence="2">The sequence shown here is derived from an EMBL/GenBank/DDBJ whole genome shotgun (WGS) entry which is preliminary data.</text>
</comment>
<dbReference type="Proteomes" id="UP000290565">
    <property type="component" value="Unassembled WGS sequence"/>
</dbReference>
<gene>
    <name evidence="2" type="ORF">XH94_06375</name>
</gene>
<dbReference type="RefSeq" id="WP_128943846.1">
    <property type="nucleotide sequence ID" value="NZ_LBJM01000014.1"/>
</dbReference>
<dbReference type="AlphaFoldDB" id="A0A4Q0SSD1"/>
<evidence type="ECO:0000256" key="1">
    <source>
        <dbReference type="SAM" id="Coils"/>
    </source>
</evidence>
<sequence>MAKEIKQLREQAEKAARAAKAAADAEVSEQLRTLARAFQNQADVLKSKKRPDKKHKKQR</sequence>
<keyword evidence="1" id="KW-0175">Coiled coil</keyword>
<proteinExistence type="predicted"/>
<feature type="coiled-coil region" evidence="1">
    <location>
        <begin position="2"/>
        <end position="29"/>
    </location>
</feature>